<protein>
    <submittedName>
        <fullName evidence="1">Uncharacterized protein</fullName>
    </submittedName>
</protein>
<sequence length="32" mass="3833">MHLLVERHVSMGIIVSINRKCVFENYYQHLTT</sequence>
<reference evidence="1" key="2">
    <citation type="journal article" date="2015" name="Data Brief">
        <title>Shoot transcriptome of the giant reed, Arundo donax.</title>
        <authorList>
            <person name="Barrero R.A."/>
            <person name="Guerrero F.D."/>
            <person name="Moolhuijzen P."/>
            <person name="Goolsby J.A."/>
            <person name="Tidwell J."/>
            <person name="Bellgard S.E."/>
            <person name="Bellgard M.I."/>
        </authorList>
    </citation>
    <scope>NUCLEOTIDE SEQUENCE</scope>
    <source>
        <tissue evidence="1">Shoot tissue taken approximately 20 cm above the soil surface</tissue>
    </source>
</reference>
<name>A0A0A9QR59_ARUDO</name>
<dbReference type="EMBL" id="GBRH01179592">
    <property type="protein sequence ID" value="JAE18304.1"/>
    <property type="molecule type" value="Transcribed_RNA"/>
</dbReference>
<reference evidence="1" key="1">
    <citation type="submission" date="2014-09" db="EMBL/GenBank/DDBJ databases">
        <authorList>
            <person name="Magalhaes I.L.F."/>
            <person name="Oliveira U."/>
            <person name="Santos F.R."/>
            <person name="Vidigal T.H.D.A."/>
            <person name="Brescovit A.D."/>
            <person name="Santos A.J."/>
        </authorList>
    </citation>
    <scope>NUCLEOTIDE SEQUENCE</scope>
    <source>
        <tissue evidence="1">Shoot tissue taken approximately 20 cm above the soil surface</tissue>
    </source>
</reference>
<proteinExistence type="predicted"/>
<evidence type="ECO:0000313" key="1">
    <source>
        <dbReference type="EMBL" id="JAE18304.1"/>
    </source>
</evidence>
<organism evidence="1">
    <name type="scientific">Arundo donax</name>
    <name type="common">Giant reed</name>
    <name type="synonym">Donax arundinaceus</name>
    <dbReference type="NCBI Taxonomy" id="35708"/>
    <lineage>
        <taxon>Eukaryota</taxon>
        <taxon>Viridiplantae</taxon>
        <taxon>Streptophyta</taxon>
        <taxon>Embryophyta</taxon>
        <taxon>Tracheophyta</taxon>
        <taxon>Spermatophyta</taxon>
        <taxon>Magnoliopsida</taxon>
        <taxon>Liliopsida</taxon>
        <taxon>Poales</taxon>
        <taxon>Poaceae</taxon>
        <taxon>PACMAD clade</taxon>
        <taxon>Arundinoideae</taxon>
        <taxon>Arundineae</taxon>
        <taxon>Arundo</taxon>
    </lineage>
</organism>
<accession>A0A0A9QR59</accession>
<dbReference type="AlphaFoldDB" id="A0A0A9QR59"/>